<organism evidence="3 4">
    <name type="scientific">Bos indicus</name>
    <name type="common">Zebu</name>
    <dbReference type="NCBI Taxonomy" id="9915"/>
    <lineage>
        <taxon>Eukaryota</taxon>
        <taxon>Metazoa</taxon>
        <taxon>Chordata</taxon>
        <taxon>Craniata</taxon>
        <taxon>Vertebrata</taxon>
        <taxon>Euteleostomi</taxon>
        <taxon>Mammalia</taxon>
        <taxon>Eutheria</taxon>
        <taxon>Laurasiatheria</taxon>
        <taxon>Artiodactyla</taxon>
        <taxon>Ruminantia</taxon>
        <taxon>Pecora</taxon>
        <taxon>Bovidae</taxon>
        <taxon>Bovinae</taxon>
        <taxon>Bos</taxon>
    </lineage>
</organism>
<evidence type="ECO:0000313" key="3">
    <source>
        <dbReference type="Proteomes" id="UP001652663"/>
    </source>
</evidence>
<proteinExistence type="predicted"/>
<dbReference type="RefSeq" id="XP_070646527.1">
    <property type="nucleotide sequence ID" value="XM_070790426.1"/>
</dbReference>
<dbReference type="GeneID" id="109559823"/>
<sequence length="386" mass="41783">MYHILLCTTSAVCGLTHLIVTSPLKDMDYWWLCFTDEELEAPASESLAHRRPRQSLREPGTLLLIWVALNRSGGVLGGLALWGVQPPALRESARQGPTCAAASLFTPARGRGGGHVAVFTSEPARAVPAPALPLIGRPGNLARARPRVRACARAAARPLGAGPTARRSGAPCRSPCVPAQPAARRPSLNGRALLSCLNPGGSHSVIYARHDLWLPTLRRAADDRLFRRGEGIREGTARGSRRNTSWTPAWSWPTRRTSFCFPSAGGTLIQKGCDTGRTLWNVLDCGRRETERRGIGREVRNPSGFCCSPARPTSTCGSHARSSRPAGPTWRVTAIDGSSSCRSHRPRTSCRRPASGSLPSNPPKRRQRQTWARGPLLGHPRSPQVK</sequence>
<evidence type="ECO:0000313" key="4">
    <source>
        <dbReference type="RefSeq" id="XP_070646527.1"/>
    </source>
</evidence>
<feature type="signal peptide" evidence="2">
    <location>
        <begin position="1"/>
        <end position="21"/>
    </location>
</feature>
<keyword evidence="3" id="KW-1185">Reference proteome</keyword>
<dbReference type="Proteomes" id="UP001652663">
    <property type="component" value="Chromosome 5"/>
</dbReference>
<evidence type="ECO:0000256" key="1">
    <source>
        <dbReference type="SAM" id="MobiDB-lite"/>
    </source>
</evidence>
<evidence type="ECO:0000256" key="2">
    <source>
        <dbReference type="SAM" id="SignalP"/>
    </source>
</evidence>
<protein>
    <submittedName>
        <fullName evidence="4">Chromobox protein homolog 7 isoform X3</fullName>
    </submittedName>
</protein>
<reference evidence="4" key="1">
    <citation type="submission" date="2025-08" db="UniProtKB">
        <authorList>
            <consortium name="RefSeq"/>
        </authorList>
    </citation>
    <scope>IDENTIFICATION</scope>
    <source>
        <tissue evidence="4">Blood</tissue>
    </source>
</reference>
<keyword evidence="2" id="KW-0732">Signal</keyword>
<name>A0ABM4SFH6_BOSIN</name>
<feature type="chain" id="PRO_5045231959" evidence="2">
    <location>
        <begin position="22"/>
        <end position="386"/>
    </location>
</feature>
<feature type="region of interest" description="Disordered" evidence="1">
    <location>
        <begin position="310"/>
        <end position="386"/>
    </location>
</feature>
<gene>
    <name evidence="4" type="primary">CBX7</name>
</gene>
<accession>A0ABM4SFH6</accession>